<dbReference type="EMBL" id="CDHN01000002">
    <property type="protein sequence ID" value="CEJ87069.1"/>
    <property type="molecule type" value="Genomic_DNA"/>
</dbReference>
<dbReference type="GO" id="GO:0000981">
    <property type="term" value="F:DNA-binding transcription factor activity, RNA polymerase II-specific"/>
    <property type="evidence" value="ECO:0007669"/>
    <property type="project" value="InterPro"/>
</dbReference>
<dbReference type="InterPro" id="IPR007219">
    <property type="entry name" value="XnlR_reg_dom"/>
</dbReference>
<dbReference type="Proteomes" id="UP000039046">
    <property type="component" value="Unassembled WGS sequence"/>
</dbReference>
<name>A0A0A1TDE0_9HYPO</name>
<protein>
    <recommendedName>
        <fullName evidence="2">Zn(2)-C6 fungal-type domain-containing protein</fullName>
    </recommendedName>
</protein>
<dbReference type="InterPro" id="IPR001138">
    <property type="entry name" value="Zn2Cys6_DnaBD"/>
</dbReference>
<dbReference type="PANTHER" id="PTHR47425">
    <property type="entry name" value="FARB-RELATED"/>
    <property type="match status" value="1"/>
</dbReference>
<dbReference type="Pfam" id="PF04082">
    <property type="entry name" value="Fungal_trans"/>
    <property type="match status" value="1"/>
</dbReference>
<dbReference type="GO" id="GO:0008270">
    <property type="term" value="F:zinc ion binding"/>
    <property type="evidence" value="ECO:0007669"/>
    <property type="project" value="InterPro"/>
</dbReference>
<dbReference type="GO" id="GO:0003677">
    <property type="term" value="F:DNA binding"/>
    <property type="evidence" value="ECO:0007669"/>
    <property type="project" value="InterPro"/>
</dbReference>
<evidence type="ECO:0000313" key="4">
    <source>
        <dbReference type="Proteomes" id="UP000039046"/>
    </source>
</evidence>
<dbReference type="OrthoDB" id="5121955at2759"/>
<feature type="domain" description="Zn(2)-C6 fungal-type" evidence="2">
    <location>
        <begin position="14"/>
        <end position="47"/>
    </location>
</feature>
<dbReference type="CDD" id="cd12148">
    <property type="entry name" value="fungal_TF_MHR"/>
    <property type="match status" value="1"/>
</dbReference>
<dbReference type="InterPro" id="IPR052761">
    <property type="entry name" value="Fungal_Detox/Toxin_TFs"/>
</dbReference>
<dbReference type="PROSITE" id="PS50048">
    <property type="entry name" value="ZN2_CY6_FUNGAL_2"/>
    <property type="match status" value="1"/>
</dbReference>
<accession>A0A0A1TDE0</accession>
<reference evidence="3 4" key="1">
    <citation type="journal article" date="2015" name="Genome Announc.">
        <title>Draft Genome Sequence and Gene Annotation of the Entomopathogenic Fungus Verticillium hemipterigenum.</title>
        <authorList>
            <person name="Horn F."/>
            <person name="Habel A."/>
            <person name="Scharf D.H."/>
            <person name="Dworschak J."/>
            <person name="Brakhage A.A."/>
            <person name="Guthke R."/>
            <person name="Hertweck C."/>
            <person name="Linde J."/>
        </authorList>
    </citation>
    <scope>NUCLEOTIDE SEQUENCE [LARGE SCALE GENOMIC DNA]</scope>
</reference>
<gene>
    <name evidence="3" type="ORF">VHEMI04292</name>
</gene>
<dbReference type="CDD" id="cd00067">
    <property type="entry name" value="GAL4"/>
    <property type="match status" value="1"/>
</dbReference>
<keyword evidence="1" id="KW-0539">Nucleus</keyword>
<evidence type="ECO:0000256" key="1">
    <source>
        <dbReference type="ARBA" id="ARBA00023242"/>
    </source>
</evidence>
<dbReference type="HOGENOM" id="CLU_417483_0_0_1"/>
<dbReference type="AlphaFoldDB" id="A0A0A1TDE0"/>
<dbReference type="PANTHER" id="PTHR47425:SF2">
    <property type="entry name" value="FARB-RELATED"/>
    <property type="match status" value="1"/>
</dbReference>
<proteinExistence type="predicted"/>
<dbReference type="STRING" id="1531966.A0A0A1TDE0"/>
<evidence type="ECO:0000259" key="2">
    <source>
        <dbReference type="PROSITE" id="PS50048"/>
    </source>
</evidence>
<dbReference type="GO" id="GO:0006351">
    <property type="term" value="P:DNA-templated transcription"/>
    <property type="evidence" value="ECO:0007669"/>
    <property type="project" value="InterPro"/>
</dbReference>
<keyword evidence="4" id="KW-1185">Reference proteome</keyword>
<evidence type="ECO:0000313" key="3">
    <source>
        <dbReference type="EMBL" id="CEJ87069.1"/>
    </source>
</evidence>
<organism evidence="3 4">
    <name type="scientific">[Torrubiella] hemipterigena</name>
    <dbReference type="NCBI Taxonomy" id="1531966"/>
    <lineage>
        <taxon>Eukaryota</taxon>
        <taxon>Fungi</taxon>
        <taxon>Dikarya</taxon>
        <taxon>Ascomycota</taxon>
        <taxon>Pezizomycotina</taxon>
        <taxon>Sordariomycetes</taxon>
        <taxon>Hypocreomycetidae</taxon>
        <taxon>Hypocreales</taxon>
        <taxon>Clavicipitaceae</taxon>
        <taxon>Clavicipitaceae incertae sedis</taxon>
        <taxon>'Torrubiella' clade</taxon>
    </lineage>
</organism>
<sequence length="723" mass="80372">MKHQVTMRRRKNTACQRCRNDKTRCEALPDDPSCARCRMNSFPDCSSPTRSCQSSPASAINPTEPVMPGQVTGPVDQILRTLQSPHDCVLFSSCPFVADYDLESLSPESIAELAFNQCFSIPRRHILHQLMMTYFQVVHPVMPVVDEGLIWRALTEHGPENKISLLLLQSIIFASCSFVPLPTLYELGYSTHNAARLDFYQRARTLFDLNAQADVLVQAQAATLLSYSSSLQVIQSGRIWIARAIRIASTLNDSLSTIQTPYTRSMVKRLWWCILLRDTNFSVALYQPPQISPVHLAVYGSWLEESDFAFEMEDSLVYSKADKLRLLEALRQRCQVAMILTDALQIIFPSLEYSSLSNLSNRLAQDAASLDDTLLSLECWAERSPPVTMQGSIVSDVEKFVSLMSHLTYMLFHAAKLTITHHKALILERRSRIDHRAPTIAANALAAEIHRDVDGLIETIEYFASSASYTSFQIIPQSVLAYSGMPLILSAIDYKLAPSYSEMVTRKRRFDALSAILHRCRTIYEISDVALACINQMLQFAYAITRDIFLSGKNGNAQVNKSLSNLSIVRRATSLPDAYTLYPYAYLCITKLVERTVSGGKLVVPVGISDKICALPSTPMSRISMSDSVSLAQLEIIPSSGTGRPNSVLESSSYTTCNSSNGLYSMDGQQTAQLAKDASKDTAEAHVDLLAKHVMSLLARNSGRPGRTDKGSNSYLDYLDLDV</sequence>